<gene>
    <name evidence="1" type="ORF">TWF102_011378</name>
</gene>
<dbReference type="AlphaFoldDB" id="A0A7C8NF06"/>
<dbReference type="EMBL" id="WIQW01000009">
    <property type="protein sequence ID" value="KAF3107889.1"/>
    <property type="molecule type" value="Genomic_DNA"/>
</dbReference>
<dbReference type="Proteomes" id="UP000475325">
    <property type="component" value="Unassembled WGS sequence"/>
</dbReference>
<proteinExistence type="predicted"/>
<comment type="caution">
    <text evidence="1">The sequence shown here is derived from an EMBL/GenBank/DDBJ whole genome shotgun (WGS) entry which is preliminary data.</text>
</comment>
<evidence type="ECO:0000313" key="2">
    <source>
        <dbReference type="Proteomes" id="UP000475325"/>
    </source>
</evidence>
<name>A0A7C8NF06_ORBOL</name>
<evidence type="ECO:0000313" key="1">
    <source>
        <dbReference type="EMBL" id="KAF3107889.1"/>
    </source>
</evidence>
<protein>
    <submittedName>
        <fullName evidence="1">Uncharacterized protein</fullName>
    </submittedName>
</protein>
<sequence length="100" mass="11486">MRCDALPTHLRMSIFHELMLMRCEQVDGGAERKTGMRWRKRKFSAGYGLCNKPHSTRKERKKRRANLFSGDLNAEHCARSLTCSCSCQKLAGPVRISYLP</sequence>
<organism evidence="1 2">
    <name type="scientific">Orbilia oligospora</name>
    <name type="common">Nematode-trapping fungus</name>
    <name type="synonym">Arthrobotrys oligospora</name>
    <dbReference type="NCBI Taxonomy" id="2813651"/>
    <lineage>
        <taxon>Eukaryota</taxon>
        <taxon>Fungi</taxon>
        <taxon>Dikarya</taxon>
        <taxon>Ascomycota</taxon>
        <taxon>Pezizomycotina</taxon>
        <taxon>Orbiliomycetes</taxon>
        <taxon>Orbiliales</taxon>
        <taxon>Orbiliaceae</taxon>
        <taxon>Orbilia</taxon>
    </lineage>
</organism>
<accession>A0A7C8NF06</accession>
<reference evidence="1 2" key="1">
    <citation type="submission" date="2019-06" db="EMBL/GenBank/DDBJ databases">
        <authorList>
            <person name="Palmer J.M."/>
        </authorList>
    </citation>
    <scope>NUCLEOTIDE SEQUENCE [LARGE SCALE GENOMIC DNA]</scope>
    <source>
        <strain evidence="1 2">TWF102</strain>
    </source>
</reference>